<dbReference type="Proteomes" id="UP000222564">
    <property type="component" value="Unassembled WGS sequence"/>
</dbReference>
<keyword evidence="2" id="KW-1185">Reference proteome</keyword>
<organism evidence="1 2">
    <name type="scientific">Desulforamulus profundi</name>
    <dbReference type="NCBI Taxonomy" id="1383067"/>
    <lineage>
        <taxon>Bacteria</taxon>
        <taxon>Bacillati</taxon>
        <taxon>Bacillota</taxon>
        <taxon>Clostridia</taxon>
        <taxon>Eubacteriales</taxon>
        <taxon>Peptococcaceae</taxon>
        <taxon>Desulforamulus</taxon>
    </lineage>
</organism>
<evidence type="ECO:0000313" key="1">
    <source>
        <dbReference type="EMBL" id="PHJ37103.1"/>
    </source>
</evidence>
<sequence>MANTKIKTRLNKTMAAGQKNPHISNGSVAIDYIGLLCQGKSDFDHIDPHAAKAAPARMKIIFSG</sequence>
<dbReference type="EMBL" id="AWQQ01000117">
    <property type="protein sequence ID" value="PHJ37103.1"/>
    <property type="molecule type" value="Genomic_DNA"/>
</dbReference>
<reference evidence="1 2" key="1">
    <citation type="submission" date="2013-09" db="EMBL/GenBank/DDBJ databases">
        <title>Biodegradation of hydrocarbons in the deep terrestrial subsurface : characterization of a microbial consortium composed of two Desulfotomaculum species originating from a deep geological formation.</title>
        <authorList>
            <person name="Aullo T."/>
            <person name="Berlendis S."/>
            <person name="Lascourreges J.-F."/>
            <person name="Dessort D."/>
            <person name="Saint-Laurent S."/>
            <person name="Schraauwers B."/>
            <person name="Mas J."/>
            <person name="Magot M."/>
            <person name="Ranchou-Peyruse A."/>
        </authorList>
    </citation>
    <scope>NUCLEOTIDE SEQUENCE [LARGE SCALE GENOMIC DNA]</scope>
    <source>
        <strain evidence="1 2">Bs107</strain>
    </source>
</reference>
<name>A0A2C6MCR6_9FIRM</name>
<proteinExistence type="predicted"/>
<comment type="caution">
    <text evidence="1">The sequence shown here is derived from an EMBL/GenBank/DDBJ whole genome shotgun (WGS) entry which is preliminary data.</text>
</comment>
<gene>
    <name evidence="1" type="ORF">P378_18455</name>
</gene>
<dbReference type="AlphaFoldDB" id="A0A2C6MCR6"/>
<protein>
    <submittedName>
        <fullName evidence="1">Uncharacterized protein</fullName>
    </submittedName>
</protein>
<accession>A0A2C6MCR6</accession>
<evidence type="ECO:0000313" key="2">
    <source>
        <dbReference type="Proteomes" id="UP000222564"/>
    </source>
</evidence>